<dbReference type="GO" id="GO:0007423">
    <property type="term" value="P:sensory organ development"/>
    <property type="evidence" value="ECO:0007669"/>
    <property type="project" value="TreeGrafter"/>
</dbReference>
<feature type="region of interest" description="Disordered" evidence="1">
    <location>
        <begin position="210"/>
        <end position="229"/>
    </location>
</feature>
<feature type="compositionally biased region" description="Basic and acidic residues" evidence="1">
    <location>
        <begin position="210"/>
        <end position="226"/>
    </location>
</feature>
<evidence type="ECO:0000313" key="3">
    <source>
        <dbReference type="EMBL" id="KAJ8036902.1"/>
    </source>
</evidence>
<feature type="domain" description="BHLH" evidence="2">
    <location>
        <begin position="127"/>
        <end position="179"/>
    </location>
</feature>
<dbReference type="GO" id="GO:0045944">
    <property type="term" value="P:positive regulation of transcription by RNA polymerase II"/>
    <property type="evidence" value="ECO:0007669"/>
    <property type="project" value="TreeGrafter"/>
</dbReference>
<dbReference type="PANTHER" id="PTHR19290">
    <property type="entry name" value="BASIC HELIX-LOOP-HELIX PROTEIN NEUROGENIN-RELATED"/>
    <property type="match status" value="1"/>
</dbReference>
<organism evidence="3 4">
    <name type="scientific">Holothuria leucospilota</name>
    <name type="common">Black long sea cucumber</name>
    <name type="synonym">Mertensiothuria leucospilota</name>
    <dbReference type="NCBI Taxonomy" id="206669"/>
    <lineage>
        <taxon>Eukaryota</taxon>
        <taxon>Metazoa</taxon>
        <taxon>Echinodermata</taxon>
        <taxon>Eleutherozoa</taxon>
        <taxon>Echinozoa</taxon>
        <taxon>Holothuroidea</taxon>
        <taxon>Aspidochirotacea</taxon>
        <taxon>Aspidochirotida</taxon>
        <taxon>Holothuriidae</taxon>
        <taxon>Holothuria</taxon>
    </lineage>
</organism>
<feature type="compositionally biased region" description="Basic and acidic residues" evidence="1">
    <location>
        <begin position="55"/>
        <end position="65"/>
    </location>
</feature>
<reference evidence="3" key="1">
    <citation type="submission" date="2021-10" db="EMBL/GenBank/DDBJ databases">
        <title>Tropical sea cucumber genome reveals ecological adaptation and Cuvierian tubules defense mechanism.</title>
        <authorList>
            <person name="Chen T."/>
        </authorList>
    </citation>
    <scope>NUCLEOTIDE SEQUENCE</scope>
    <source>
        <strain evidence="3">Nanhai2018</strain>
        <tissue evidence="3">Muscle</tissue>
    </source>
</reference>
<evidence type="ECO:0000313" key="4">
    <source>
        <dbReference type="Proteomes" id="UP001152320"/>
    </source>
</evidence>
<dbReference type="OrthoDB" id="5969565at2759"/>
<feature type="region of interest" description="Disordered" evidence="1">
    <location>
        <begin position="45"/>
        <end position="131"/>
    </location>
</feature>
<dbReference type="InterPro" id="IPR011598">
    <property type="entry name" value="bHLH_dom"/>
</dbReference>
<dbReference type="PROSITE" id="PS50888">
    <property type="entry name" value="BHLH"/>
    <property type="match status" value="1"/>
</dbReference>
<dbReference type="GO" id="GO:0046983">
    <property type="term" value="F:protein dimerization activity"/>
    <property type="evidence" value="ECO:0007669"/>
    <property type="project" value="InterPro"/>
</dbReference>
<dbReference type="InterPro" id="IPR036638">
    <property type="entry name" value="HLH_DNA-bd_sf"/>
</dbReference>
<gene>
    <name evidence="3" type="ORF">HOLleu_17564</name>
</gene>
<name>A0A9Q1C1J3_HOLLE</name>
<dbReference type="PANTHER" id="PTHR19290:SF167">
    <property type="entry name" value="PROTEIN DIMMED"/>
    <property type="match status" value="1"/>
</dbReference>
<dbReference type="GO" id="GO:0061564">
    <property type="term" value="P:axon development"/>
    <property type="evidence" value="ECO:0007669"/>
    <property type="project" value="TreeGrafter"/>
</dbReference>
<dbReference type="CDD" id="cd19712">
    <property type="entry name" value="bHLH_TS_dimmed_like"/>
    <property type="match status" value="1"/>
</dbReference>
<dbReference type="GO" id="GO:0000981">
    <property type="term" value="F:DNA-binding transcription factor activity, RNA polymerase II-specific"/>
    <property type="evidence" value="ECO:0007669"/>
    <property type="project" value="TreeGrafter"/>
</dbReference>
<feature type="compositionally biased region" description="Low complexity" evidence="1">
    <location>
        <begin position="78"/>
        <end position="91"/>
    </location>
</feature>
<sequence>MTVRSKVTNPPLNQLAYNIYTITNTIMAWNRFEGNSSHLSTIEETWSPTNYNNGNKDRNRAGEKRPFHRSNSTEDASNDGSADGESSAGSIGEERGCKKSKTMIVERGGVGRGVRKRKGMSSRERNVRRLESNERERMRMHTLNDAFQGLRNTIPHVHAQRKLSKIETLTLAKNYILSLTDVVVKLKDELDKATNRNDPMRTDLDKIFNEEKNVPNDSEKIGSSRDDDNEILPCSGLQF</sequence>
<dbReference type="SUPFAM" id="SSF47459">
    <property type="entry name" value="HLH, helix-loop-helix DNA-binding domain"/>
    <property type="match status" value="1"/>
</dbReference>
<accession>A0A9Q1C1J3</accession>
<feature type="compositionally biased region" description="Basic and acidic residues" evidence="1">
    <location>
        <begin position="121"/>
        <end position="131"/>
    </location>
</feature>
<dbReference type="Gene3D" id="4.10.280.10">
    <property type="entry name" value="Helix-loop-helix DNA-binding domain"/>
    <property type="match status" value="1"/>
</dbReference>
<keyword evidence="4" id="KW-1185">Reference proteome</keyword>
<proteinExistence type="predicted"/>
<dbReference type="SMART" id="SM00353">
    <property type="entry name" value="HLH"/>
    <property type="match status" value="1"/>
</dbReference>
<dbReference type="GO" id="GO:0005634">
    <property type="term" value="C:nucleus"/>
    <property type="evidence" value="ECO:0007669"/>
    <property type="project" value="TreeGrafter"/>
</dbReference>
<dbReference type="Proteomes" id="UP001152320">
    <property type="component" value="Chromosome 8"/>
</dbReference>
<dbReference type="EMBL" id="JAIZAY010000008">
    <property type="protein sequence ID" value="KAJ8036902.1"/>
    <property type="molecule type" value="Genomic_DNA"/>
</dbReference>
<dbReference type="AlphaFoldDB" id="A0A9Q1C1J3"/>
<dbReference type="InterPro" id="IPR050359">
    <property type="entry name" value="bHLH_transcription_factors"/>
</dbReference>
<protein>
    <submittedName>
        <fullName evidence="3">Protein dimmed</fullName>
    </submittedName>
</protein>
<dbReference type="GO" id="GO:0070888">
    <property type="term" value="F:E-box binding"/>
    <property type="evidence" value="ECO:0007669"/>
    <property type="project" value="TreeGrafter"/>
</dbReference>
<comment type="caution">
    <text evidence="3">The sequence shown here is derived from an EMBL/GenBank/DDBJ whole genome shotgun (WGS) entry which is preliminary data.</text>
</comment>
<evidence type="ECO:0000256" key="1">
    <source>
        <dbReference type="SAM" id="MobiDB-lite"/>
    </source>
</evidence>
<evidence type="ECO:0000259" key="2">
    <source>
        <dbReference type="PROSITE" id="PS50888"/>
    </source>
</evidence>
<feature type="compositionally biased region" description="Polar residues" evidence="1">
    <location>
        <begin position="45"/>
        <end position="54"/>
    </location>
</feature>
<dbReference type="Pfam" id="PF00010">
    <property type="entry name" value="HLH"/>
    <property type="match status" value="1"/>
</dbReference>